<dbReference type="EMBL" id="JAPQYE010000013">
    <property type="protein sequence ID" value="MCZ0730930.1"/>
    <property type="molecule type" value="Genomic_DNA"/>
</dbReference>
<name>A0ABT4HL55_MYCIR</name>
<protein>
    <recommendedName>
        <fullName evidence="3">Integrase</fullName>
    </recommendedName>
</protein>
<dbReference type="RefSeq" id="WP_268787358.1">
    <property type="nucleotide sequence ID" value="NZ_JAPQYE010000013.1"/>
</dbReference>
<comment type="caution">
    <text evidence="1">The sequence shown here is derived from an EMBL/GenBank/DDBJ whole genome shotgun (WGS) entry which is preliminary data.</text>
</comment>
<evidence type="ECO:0000313" key="2">
    <source>
        <dbReference type="Proteomes" id="UP001084650"/>
    </source>
</evidence>
<dbReference type="Proteomes" id="UP001084650">
    <property type="component" value="Unassembled WGS sequence"/>
</dbReference>
<accession>A0ABT4HL55</accession>
<organism evidence="1 2">
    <name type="scientific">Mycolicibacterium iranicum</name>
    <name type="common">Mycobacterium iranicum</name>
    <dbReference type="NCBI Taxonomy" id="912594"/>
    <lineage>
        <taxon>Bacteria</taxon>
        <taxon>Bacillati</taxon>
        <taxon>Actinomycetota</taxon>
        <taxon>Actinomycetes</taxon>
        <taxon>Mycobacteriales</taxon>
        <taxon>Mycobacteriaceae</taxon>
        <taxon>Mycolicibacterium</taxon>
    </lineage>
</organism>
<evidence type="ECO:0000313" key="1">
    <source>
        <dbReference type="EMBL" id="MCZ0730930.1"/>
    </source>
</evidence>
<gene>
    <name evidence="1" type="ORF">OY187_23020</name>
</gene>
<keyword evidence="2" id="KW-1185">Reference proteome</keyword>
<sequence length="720" mass="78965">MPQSVSADLPEGWSDDLPVIANEKRILRATEPIPAFSADVWSLTAMAPLRKRRTYNCNFGLVPAQFRPALKKAIWILINEGKPDHAVRRGGTRTKTWVGPDSVTNNLNAMRAFLNYVSTQTPEVRSLRGIVRDTMDAYMRHVEGQVGSVTAVMHYQGIRLLHDLTAGLDPNERLRPPSWADDTVFTSHDGSSDNATPLMPDGVLTPMLLWSTAFVEQFADDVLSALKAMDRYEPAAVTDIPLNASQAKQLALAWTQEHGNSLPWTDTGNPGIAVRYMCFLLNWDTYFLHGGFKPRLRQLTGMVVNDRPGCPVPTPVIGRVHGKIWQPDGLDYYRTIFHAIDLQSACLFLLGLDSASRPQELLNLELEVVNDDGTRQCITERVEAPDGQVRHLLYGRTFKGQDGVDGVQRSDGVVRPWAITEAGATAVSVLERLNGRHGRLFVTLGTAARGGPARSLTTASAIANLRKFVGRMRCLASDLGLPQQYFFPEDAEDFMTLSVLRRTSEVLTQQEVGGILAGAHQAGHRVHSPYETRVTEGYGGLAAQSKVGRRTSERTGQALAQLVVESRQGLIGGPAGDRARDLADLAAAELDLVDPANLMTPVLSKEWKRITKSVEQSVYEIPLAGGAHAYCIFHLPWSACTKEGEEPDVAGCKIVCPNKALTTDSIRGLRHRQQELRAAKHGATSEEVIRADHLISAYDQQIADSGLPLAASNTEGRERE</sequence>
<evidence type="ECO:0008006" key="3">
    <source>
        <dbReference type="Google" id="ProtNLM"/>
    </source>
</evidence>
<proteinExistence type="predicted"/>
<reference evidence="1" key="1">
    <citation type="submission" date="2022-12" db="EMBL/GenBank/DDBJ databases">
        <title>Whole genome sequence of Mycolicibacterium iranicum strain SBH312.</title>
        <authorList>
            <person name="Jani J."/>
            <person name="Arifin Mustapha Z."/>
            <person name="Ahmed K."/>
            <person name="Kai Ling C."/>
        </authorList>
    </citation>
    <scope>NUCLEOTIDE SEQUENCE</scope>
    <source>
        <strain evidence="1">SBH312</strain>
    </source>
</reference>